<accession>A0ABR4P343</accession>
<evidence type="ECO:0000313" key="2">
    <source>
        <dbReference type="EMBL" id="KAL3417717.1"/>
    </source>
</evidence>
<reference evidence="2 3" key="1">
    <citation type="submission" date="2024-06" db="EMBL/GenBank/DDBJ databases">
        <title>Complete genome of Phlyctema vagabunda strain 19-DSS-EL-015.</title>
        <authorList>
            <person name="Fiorenzani C."/>
        </authorList>
    </citation>
    <scope>NUCLEOTIDE SEQUENCE [LARGE SCALE GENOMIC DNA]</scope>
    <source>
        <strain evidence="2 3">19-DSS-EL-015</strain>
    </source>
</reference>
<evidence type="ECO:0000313" key="3">
    <source>
        <dbReference type="Proteomes" id="UP001629113"/>
    </source>
</evidence>
<feature type="compositionally biased region" description="Basic and acidic residues" evidence="1">
    <location>
        <begin position="172"/>
        <end position="189"/>
    </location>
</feature>
<comment type="caution">
    <text evidence="2">The sequence shown here is derived from an EMBL/GenBank/DDBJ whole genome shotgun (WGS) entry which is preliminary data.</text>
</comment>
<feature type="compositionally biased region" description="Basic and acidic residues" evidence="1">
    <location>
        <begin position="21"/>
        <end position="39"/>
    </location>
</feature>
<dbReference type="EMBL" id="JBFCZG010000010">
    <property type="protein sequence ID" value="KAL3417717.1"/>
    <property type="molecule type" value="Genomic_DNA"/>
</dbReference>
<gene>
    <name evidence="2" type="ORF">PVAG01_10727</name>
</gene>
<feature type="compositionally biased region" description="Low complexity" evidence="1">
    <location>
        <begin position="225"/>
        <end position="234"/>
    </location>
</feature>
<feature type="compositionally biased region" description="Polar residues" evidence="1">
    <location>
        <begin position="235"/>
        <end position="258"/>
    </location>
</feature>
<feature type="compositionally biased region" description="Low complexity" evidence="1">
    <location>
        <begin position="46"/>
        <end position="80"/>
    </location>
</feature>
<sequence length="445" mass="49672">MSPNPLYPLFQAQRLVRRTKSSPDLRHPDASSSKQHDPSVDPTTDSNPNSNASSRTSSSQKTHPNTDSNRTSRTSTQTLLQTSTPIAGLYEVISPELRILRYVESARRKPMCGMVMWEDLFVSSYYTSSFCPTDLSRFEIEDDEGNAVELLQDCLPSPTSHCNIGRDSNSNSDRKSDTNSVRSGKDGRRSGSSMDSIAPLIKKGDGKEKRAQREDKERSDGLPASSSSDSSSSSGPEATSDGTESPTANPSSKSTVPSFASHDEIPGYHKLKHPQDIAFVPLLDRWLFHAEIVNRTSIHPIYEAPKPGRSTTLIKRLIPRSLHLHRYTTPRSSPEPSKMSEFFVLDDGKTWVMVRHTKDKQITMEEKGAFHFQFIDRGDNGSGGGSSSKELMMLNKQQEDALNLGILTRPSVCIYRDDEVDEYVDIWRYCQIGETSKTEFLKVDK</sequence>
<feature type="compositionally biased region" description="Basic and acidic residues" evidence="1">
    <location>
        <begin position="202"/>
        <end position="220"/>
    </location>
</feature>
<protein>
    <submittedName>
        <fullName evidence="2">Uncharacterized protein</fullName>
    </submittedName>
</protein>
<keyword evidence="3" id="KW-1185">Reference proteome</keyword>
<dbReference type="Proteomes" id="UP001629113">
    <property type="component" value="Unassembled WGS sequence"/>
</dbReference>
<feature type="region of interest" description="Disordered" evidence="1">
    <location>
        <begin position="161"/>
        <end position="261"/>
    </location>
</feature>
<organism evidence="2 3">
    <name type="scientific">Phlyctema vagabunda</name>
    <dbReference type="NCBI Taxonomy" id="108571"/>
    <lineage>
        <taxon>Eukaryota</taxon>
        <taxon>Fungi</taxon>
        <taxon>Dikarya</taxon>
        <taxon>Ascomycota</taxon>
        <taxon>Pezizomycotina</taxon>
        <taxon>Leotiomycetes</taxon>
        <taxon>Helotiales</taxon>
        <taxon>Dermateaceae</taxon>
        <taxon>Phlyctema</taxon>
    </lineage>
</organism>
<proteinExistence type="predicted"/>
<feature type="region of interest" description="Disordered" evidence="1">
    <location>
        <begin position="1"/>
        <end position="80"/>
    </location>
</feature>
<evidence type="ECO:0000256" key="1">
    <source>
        <dbReference type="SAM" id="MobiDB-lite"/>
    </source>
</evidence>
<name>A0ABR4P343_9HELO</name>